<evidence type="ECO:0000256" key="6">
    <source>
        <dbReference type="ARBA" id="ARBA00022884"/>
    </source>
</evidence>
<keyword evidence="2" id="KW-1277">Toxin-antitoxin system</keyword>
<reference evidence="8" key="1">
    <citation type="journal article" date="2021" name="ISME J.">
        <title>Fine-scale metabolic discontinuity in a stratified prokaryote microbiome of a Red Sea deep halocline.</title>
        <authorList>
            <person name="Michoud G."/>
            <person name="Ngugi D.K."/>
            <person name="Barozzi A."/>
            <person name="Merlino G."/>
            <person name="Calleja M.L."/>
            <person name="Delgado-Huertas A."/>
            <person name="Moran X.A.G."/>
            <person name="Daffonchio D."/>
        </authorList>
    </citation>
    <scope>NUCLEOTIDE SEQUENCE</scope>
    <source>
        <strain evidence="8">SuakinDeep_MAG55_1</strain>
    </source>
</reference>
<keyword evidence="6" id="KW-0694">RNA-binding</keyword>
<sequence length="61" mass="6833">MTKREVEKLLKKAGFSKRGGGRHDIWIKPGFPPIPVPRHSSDIPIGTLRSIIKNAKLEDKS</sequence>
<dbReference type="InterPro" id="IPR038570">
    <property type="entry name" value="HicA_sf"/>
</dbReference>
<evidence type="ECO:0000313" key="9">
    <source>
        <dbReference type="Proteomes" id="UP000722750"/>
    </source>
</evidence>
<protein>
    <recommendedName>
        <fullName evidence="10">Periplasmic or secreted lipoprotein</fullName>
    </recommendedName>
</protein>
<evidence type="ECO:0000256" key="1">
    <source>
        <dbReference type="ARBA" id="ARBA00006620"/>
    </source>
</evidence>
<evidence type="ECO:0000313" key="8">
    <source>
        <dbReference type="EMBL" id="MBS1257842.1"/>
    </source>
</evidence>
<dbReference type="Proteomes" id="UP000722750">
    <property type="component" value="Unassembled WGS sequence"/>
</dbReference>
<dbReference type="GO" id="GO:0003729">
    <property type="term" value="F:mRNA binding"/>
    <property type="evidence" value="ECO:0007669"/>
    <property type="project" value="InterPro"/>
</dbReference>
<keyword evidence="4" id="KW-0255">Endonuclease</keyword>
<keyword evidence="3" id="KW-0540">Nuclease</keyword>
<gene>
    <name evidence="8" type="ORF">MAG551_00895</name>
</gene>
<dbReference type="GO" id="GO:0004519">
    <property type="term" value="F:endonuclease activity"/>
    <property type="evidence" value="ECO:0007669"/>
    <property type="project" value="UniProtKB-KW"/>
</dbReference>
<dbReference type="AlphaFoldDB" id="A0A941W297"/>
<evidence type="ECO:0000256" key="2">
    <source>
        <dbReference type="ARBA" id="ARBA00022649"/>
    </source>
</evidence>
<evidence type="ECO:0000256" key="3">
    <source>
        <dbReference type="ARBA" id="ARBA00022722"/>
    </source>
</evidence>
<accession>A0A941W297</accession>
<dbReference type="SUPFAM" id="SSF54786">
    <property type="entry name" value="YcfA/nrd intein domain"/>
    <property type="match status" value="1"/>
</dbReference>
<dbReference type="InterPro" id="IPR012933">
    <property type="entry name" value="HicA_mRNA_interferase"/>
</dbReference>
<evidence type="ECO:0008006" key="10">
    <source>
        <dbReference type="Google" id="ProtNLM"/>
    </source>
</evidence>
<keyword evidence="7" id="KW-0346">Stress response</keyword>
<dbReference type="Gene3D" id="3.30.920.30">
    <property type="entry name" value="Hypothetical protein"/>
    <property type="match status" value="1"/>
</dbReference>
<comment type="similarity">
    <text evidence="1">Belongs to the HicA mRNA interferase family.</text>
</comment>
<name>A0A941W297_9BACT</name>
<evidence type="ECO:0000256" key="5">
    <source>
        <dbReference type="ARBA" id="ARBA00022801"/>
    </source>
</evidence>
<dbReference type="GO" id="GO:0016787">
    <property type="term" value="F:hydrolase activity"/>
    <property type="evidence" value="ECO:0007669"/>
    <property type="project" value="UniProtKB-KW"/>
</dbReference>
<dbReference type="Pfam" id="PF07927">
    <property type="entry name" value="HicA_toxin"/>
    <property type="match status" value="1"/>
</dbReference>
<evidence type="ECO:0000256" key="4">
    <source>
        <dbReference type="ARBA" id="ARBA00022759"/>
    </source>
</evidence>
<organism evidence="8 9">
    <name type="scientific">Candidatus Scalindua arabica</name>
    <dbReference type="NCBI Taxonomy" id="1127984"/>
    <lineage>
        <taxon>Bacteria</taxon>
        <taxon>Pseudomonadati</taxon>
        <taxon>Planctomycetota</taxon>
        <taxon>Candidatus Brocadiia</taxon>
        <taxon>Candidatus Brocadiales</taxon>
        <taxon>Candidatus Scalinduaceae</taxon>
        <taxon>Candidatus Scalindua</taxon>
    </lineage>
</organism>
<evidence type="ECO:0000256" key="7">
    <source>
        <dbReference type="ARBA" id="ARBA00023016"/>
    </source>
</evidence>
<comment type="caution">
    <text evidence="8">The sequence shown here is derived from an EMBL/GenBank/DDBJ whole genome shotgun (WGS) entry which is preliminary data.</text>
</comment>
<dbReference type="EMBL" id="JAANXD010000040">
    <property type="protein sequence ID" value="MBS1257842.1"/>
    <property type="molecule type" value="Genomic_DNA"/>
</dbReference>
<keyword evidence="5" id="KW-0378">Hydrolase</keyword>
<proteinExistence type="inferred from homology"/>